<reference evidence="1 2" key="1">
    <citation type="journal article" date="2015" name="Genome Announc.">
        <title>Complete Genome Sequence of Cupriavidus basilensis 4G11, Isolated from the Oak Ridge Field Research Center Site.</title>
        <authorList>
            <person name="Ray J."/>
            <person name="Waters R.J."/>
            <person name="Skerker J.M."/>
            <person name="Kuehl J.V."/>
            <person name="Price M.N."/>
            <person name="Huang J."/>
            <person name="Chakraborty R."/>
            <person name="Arkin A.P."/>
            <person name="Deutschbauer A."/>
        </authorList>
    </citation>
    <scope>NUCLEOTIDE SEQUENCE [LARGE SCALE GENOMIC DNA]</scope>
    <source>
        <strain evidence="1">4G11</strain>
    </source>
</reference>
<sequence length="37" mass="3833">MAGLVVRLSCLSPPVDGSMDRCFVGFAVAVRVALVVP</sequence>
<dbReference type="EMBL" id="CP010537">
    <property type="protein sequence ID" value="AJG24597.1"/>
    <property type="molecule type" value="Genomic_DNA"/>
</dbReference>
<proteinExistence type="predicted"/>
<protein>
    <submittedName>
        <fullName evidence="1">Uncharacterized protein</fullName>
    </submittedName>
</protein>
<accession>A0A0C4YFL4</accession>
<gene>
    <name evidence="1" type="ORF">RR42_s3016</name>
</gene>
<dbReference type="AlphaFoldDB" id="A0A0C4YFL4"/>
<name>A0A0C4YFL4_9BURK</name>
<dbReference type="Proteomes" id="UP000031843">
    <property type="component" value="Chromosome secondary"/>
</dbReference>
<evidence type="ECO:0000313" key="1">
    <source>
        <dbReference type="EMBL" id="AJG24597.1"/>
    </source>
</evidence>
<evidence type="ECO:0000313" key="2">
    <source>
        <dbReference type="Proteomes" id="UP000031843"/>
    </source>
</evidence>
<dbReference type="KEGG" id="cbw:RR42_s3016"/>
<organism evidence="1 2">
    <name type="scientific">Cupriavidus basilensis</name>
    <dbReference type="NCBI Taxonomy" id="68895"/>
    <lineage>
        <taxon>Bacteria</taxon>
        <taxon>Pseudomonadati</taxon>
        <taxon>Pseudomonadota</taxon>
        <taxon>Betaproteobacteria</taxon>
        <taxon>Burkholderiales</taxon>
        <taxon>Burkholderiaceae</taxon>
        <taxon>Cupriavidus</taxon>
    </lineage>
</organism>
<keyword evidence="2" id="KW-1185">Reference proteome</keyword>